<organism evidence="1 2">
    <name type="scientific">Coraliomargarita algicola</name>
    <dbReference type="NCBI Taxonomy" id="3092156"/>
    <lineage>
        <taxon>Bacteria</taxon>
        <taxon>Pseudomonadati</taxon>
        <taxon>Verrucomicrobiota</taxon>
        <taxon>Opitutia</taxon>
        <taxon>Puniceicoccales</taxon>
        <taxon>Coraliomargaritaceae</taxon>
        <taxon>Coraliomargarita</taxon>
    </lineage>
</organism>
<dbReference type="EMBL" id="CP138858">
    <property type="protein sequence ID" value="WPJ93944.1"/>
    <property type="molecule type" value="Genomic_DNA"/>
</dbReference>
<protein>
    <recommendedName>
        <fullName evidence="3">Lipoprotein</fullName>
    </recommendedName>
</protein>
<dbReference type="Proteomes" id="UP001324993">
    <property type="component" value="Chromosome"/>
</dbReference>
<evidence type="ECO:0000313" key="1">
    <source>
        <dbReference type="EMBL" id="WPJ93944.1"/>
    </source>
</evidence>
<evidence type="ECO:0008006" key="3">
    <source>
        <dbReference type="Google" id="ProtNLM"/>
    </source>
</evidence>
<keyword evidence="2" id="KW-1185">Reference proteome</keyword>
<evidence type="ECO:0000313" key="2">
    <source>
        <dbReference type="Proteomes" id="UP001324993"/>
    </source>
</evidence>
<name>A0ABZ0RCS5_9BACT</name>
<gene>
    <name evidence="1" type="ORF">SH580_10895</name>
</gene>
<proteinExistence type="predicted"/>
<dbReference type="RefSeq" id="WP_319830910.1">
    <property type="nucleotide sequence ID" value="NZ_CP138858.1"/>
</dbReference>
<sequence length="241" mass="27464">MMEIRRLPTYVSQYLIGRSTGDTDEDLFPSDGAEAEGLDADITTKIEENGVFDVVDQEGGIYFIRIYYDNRSHPYTFKWRDLDEFGDPVSTPVEDAEIIDDYVNGRWSIVIPSKLPGDEIENPDENPDGDAYPNWAEYVLGLDSEMADYQIIEHSIFEIGGVEYYQFAFLRNVNAVGLGYEFTVQESEDLNFGAGRAVYYGKEPIDGTDLERVIYRSTKPIDEQNRSFFRLVVTEPPASDH</sequence>
<accession>A0ABZ0RCS5</accession>
<reference evidence="1 2" key="1">
    <citation type="submission" date="2023-11" db="EMBL/GenBank/DDBJ databases">
        <title>Coraliomargarita sp. nov., isolated from marine algae.</title>
        <authorList>
            <person name="Lee J.K."/>
            <person name="Baek J.H."/>
            <person name="Kim J.M."/>
            <person name="Choi D.G."/>
            <person name="Jeon C.O."/>
        </authorList>
    </citation>
    <scope>NUCLEOTIDE SEQUENCE [LARGE SCALE GENOMIC DNA]</scope>
    <source>
        <strain evidence="1 2">J2-16</strain>
    </source>
</reference>